<accession>A0A7C3IFJ4</accession>
<dbReference type="EMBL" id="DSVL01000418">
    <property type="protein sequence ID" value="HFH30523.1"/>
    <property type="molecule type" value="Genomic_DNA"/>
</dbReference>
<proteinExistence type="predicted"/>
<evidence type="ECO:0000313" key="1">
    <source>
        <dbReference type="EMBL" id="HFH30523.1"/>
    </source>
</evidence>
<sequence length="82" mass="9569">MPIVYKKSKAFFQEQVSAEEAEALLEWLQKTKHGEIDFTKAKHIHTAVLQVLLAGDIRISVWPEVTSLRSWLQHIFEKKHTK</sequence>
<reference evidence="1" key="1">
    <citation type="journal article" date="2020" name="mSystems">
        <title>Genome- and Community-Level Interaction Insights into Carbon Utilization and Element Cycling Functions of Hydrothermarchaeota in Hydrothermal Sediment.</title>
        <authorList>
            <person name="Zhou Z."/>
            <person name="Liu Y."/>
            <person name="Xu W."/>
            <person name="Pan J."/>
            <person name="Luo Z.H."/>
            <person name="Li M."/>
        </authorList>
    </citation>
    <scope>NUCLEOTIDE SEQUENCE [LARGE SCALE GENOMIC DNA]</scope>
    <source>
        <strain evidence="1">SpSt-503</strain>
    </source>
</reference>
<dbReference type="AlphaFoldDB" id="A0A7C3IFJ4"/>
<comment type="caution">
    <text evidence="1">The sequence shown here is derived from an EMBL/GenBank/DDBJ whole genome shotgun (WGS) entry which is preliminary data.</text>
</comment>
<organism evidence="1">
    <name type="scientific">Gracilinema caldarium</name>
    <dbReference type="NCBI Taxonomy" id="215591"/>
    <lineage>
        <taxon>Bacteria</taxon>
        <taxon>Pseudomonadati</taxon>
        <taxon>Spirochaetota</taxon>
        <taxon>Spirochaetia</taxon>
        <taxon>Spirochaetales</taxon>
        <taxon>Breznakiellaceae</taxon>
        <taxon>Gracilinema</taxon>
    </lineage>
</organism>
<protein>
    <submittedName>
        <fullName evidence="1">Uncharacterized protein</fullName>
    </submittedName>
</protein>
<gene>
    <name evidence="1" type="ORF">ENS59_13625</name>
</gene>
<name>A0A7C3IFJ4_9SPIR</name>